<comment type="caution">
    <text evidence="1">The sequence shown here is derived from an EMBL/GenBank/DDBJ whole genome shotgun (WGS) entry which is preliminary data.</text>
</comment>
<organism evidence="1 2">
    <name type="scientific">Rotaria sordida</name>
    <dbReference type="NCBI Taxonomy" id="392033"/>
    <lineage>
        <taxon>Eukaryota</taxon>
        <taxon>Metazoa</taxon>
        <taxon>Spiralia</taxon>
        <taxon>Gnathifera</taxon>
        <taxon>Rotifera</taxon>
        <taxon>Eurotatoria</taxon>
        <taxon>Bdelloidea</taxon>
        <taxon>Philodinida</taxon>
        <taxon>Philodinidae</taxon>
        <taxon>Rotaria</taxon>
    </lineage>
</organism>
<dbReference type="Proteomes" id="UP000663864">
    <property type="component" value="Unassembled WGS sequence"/>
</dbReference>
<evidence type="ECO:0000313" key="2">
    <source>
        <dbReference type="Proteomes" id="UP000663864"/>
    </source>
</evidence>
<gene>
    <name evidence="1" type="ORF">ZHD862_LOCUS30248</name>
</gene>
<evidence type="ECO:0000313" key="1">
    <source>
        <dbReference type="EMBL" id="CAF1344951.1"/>
    </source>
</evidence>
<protein>
    <submittedName>
        <fullName evidence="1">Uncharacterized protein</fullName>
    </submittedName>
</protein>
<dbReference type="AlphaFoldDB" id="A0A815GUD6"/>
<name>A0A815GUD6_9BILA</name>
<dbReference type="EMBL" id="CAJNOT010002810">
    <property type="protein sequence ID" value="CAF1344951.1"/>
    <property type="molecule type" value="Genomic_DNA"/>
</dbReference>
<reference evidence="1" key="1">
    <citation type="submission" date="2021-02" db="EMBL/GenBank/DDBJ databases">
        <authorList>
            <person name="Nowell W R."/>
        </authorList>
    </citation>
    <scope>NUCLEOTIDE SEQUENCE</scope>
</reference>
<proteinExistence type="predicted"/>
<accession>A0A815GUD6</accession>
<sequence>MYQNVQFDNLPKRSIQQFIKMFNSTIYRNVGIKLKYKLFFLFMYDSTADRNVQFNNLLKCSIQQFIEMCDSTTDRNVNINLKYQLLFVFCLGSIQQFIKMFNSTIYRNVRFNNLLKCLIQQFIKIPTQQLIEMFD</sequence>